<dbReference type="PANTHER" id="PTHR40032:SF1">
    <property type="entry name" value="EXPORTED PROTEIN"/>
    <property type="match status" value="1"/>
</dbReference>
<evidence type="ECO:0000313" key="3">
    <source>
        <dbReference type="Proteomes" id="UP000183995"/>
    </source>
</evidence>
<name>A0A1M5YK67_9FIRM</name>
<gene>
    <name evidence="2" type="ORF">SAMN02745823_02560</name>
</gene>
<accession>A0A1M5YK67</accession>
<dbReference type="AlphaFoldDB" id="A0A1M5YK67"/>
<dbReference type="OrthoDB" id="9812429at2"/>
<dbReference type="RefSeq" id="WP_073079629.1">
    <property type="nucleotide sequence ID" value="NZ_FQXV01000009.1"/>
</dbReference>
<feature type="domain" description="Putative amidase" evidence="1">
    <location>
        <begin position="7"/>
        <end position="161"/>
    </location>
</feature>
<sequence>MPKDTADYDRASAVAYAHRWAYSRNPAYYNYDGIGGDCTNFISQCIYAGARVMNYDQTYGWYYISANHKAPSWSGVPFLRNFLVSNAEGPGPRAAEAAIGELLPGDVIQLSFEGKAFQHSLLVVSAGAVPDRDNILVATHTDDSDYRPLNSYDYQNIRFLHILHVRR</sequence>
<reference evidence="2 3" key="1">
    <citation type="submission" date="2016-11" db="EMBL/GenBank/DDBJ databases">
        <authorList>
            <person name="Jaros S."/>
            <person name="Januszkiewicz K."/>
            <person name="Wedrychowicz H."/>
        </authorList>
    </citation>
    <scope>NUCLEOTIDE SEQUENCE [LARGE SCALE GENOMIC DNA]</scope>
    <source>
        <strain evidence="2 3">DSM 10068</strain>
    </source>
</reference>
<organism evidence="2 3">
    <name type="scientific">Sporobacter termitidis DSM 10068</name>
    <dbReference type="NCBI Taxonomy" id="1123282"/>
    <lineage>
        <taxon>Bacteria</taxon>
        <taxon>Bacillati</taxon>
        <taxon>Bacillota</taxon>
        <taxon>Clostridia</taxon>
        <taxon>Eubacteriales</taxon>
        <taxon>Oscillospiraceae</taxon>
        <taxon>Sporobacter</taxon>
    </lineage>
</organism>
<keyword evidence="3" id="KW-1185">Reference proteome</keyword>
<dbReference type="Pfam" id="PF12671">
    <property type="entry name" value="Amidase_6"/>
    <property type="match status" value="1"/>
</dbReference>
<dbReference type="InterPro" id="IPR024301">
    <property type="entry name" value="Amidase_6"/>
</dbReference>
<protein>
    <submittedName>
        <fullName evidence="2">Putative amidase domain-containing protein</fullName>
    </submittedName>
</protein>
<dbReference type="EMBL" id="FQXV01000009">
    <property type="protein sequence ID" value="SHI12268.1"/>
    <property type="molecule type" value="Genomic_DNA"/>
</dbReference>
<dbReference type="PANTHER" id="PTHR40032">
    <property type="entry name" value="EXPORTED PROTEIN-RELATED"/>
    <property type="match status" value="1"/>
</dbReference>
<dbReference type="Proteomes" id="UP000183995">
    <property type="component" value="Unassembled WGS sequence"/>
</dbReference>
<dbReference type="STRING" id="1123282.SAMN02745823_02560"/>
<evidence type="ECO:0000259" key="1">
    <source>
        <dbReference type="Pfam" id="PF12671"/>
    </source>
</evidence>
<proteinExistence type="predicted"/>
<evidence type="ECO:0000313" key="2">
    <source>
        <dbReference type="EMBL" id="SHI12268.1"/>
    </source>
</evidence>